<protein>
    <recommendedName>
        <fullName evidence="1">diguanylate cyclase</fullName>
        <ecNumber evidence="1">2.7.7.65</ecNumber>
    </recommendedName>
</protein>
<dbReference type="EC" id="2.7.7.65" evidence="1"/>
<evidence type="ECO:0000256" key="2">
    <source>
        <dbReference type="ARBA" id="ARBA00034247"/>
    </source>
</evidence>
<evidence type="ECO:0000256" key="1">
    <source>
        <dbReference type="ARBA" id="ARBA00012528"/>
    </source>
</evidence>
<dbReference type="Proteomes" id="UP000320359">
    <property type="component" value="Unassembled WGS sequence"/>
</dbReference>
<comment type="catalytic activity">
    <reaction evidence="2">
        <text>2 GTP = 3',3'-c-di-GMP + 2 diphosphate</text>
        <dbReference type="Rhea" id="RHEA:24898"/>
        <dbReference type="ChEBI" id="CHEBI:33019"/>
        <dbReference type="ChEBI" id="CHEBI:37565"/>
        <dbReference type="ChEBI" id="CHEBI:58805"/>
        <dbReference type="EC" id="2.7.7.65"/>
    </reaction>
</comment>
<dbReference type="PANTHER" id="PTHR45138">
    <property type="entry name" value="REGULATORY COMPONENTS OF SENSORY TRANSDUCTION SYSTEM"/>
    <property type="match status" value="1"/>
</dbReference>
<dbReference type="SMART" id="SM00065">
    <property type="entry name" value="GAF"/>
    <property type="match status" value="1"/>
</dbReference>
<dbReference type="AlphaFoldDB" id="A0A552X382"/>
<dbReference type="InterPro" id="IPR000160">
    <property type="entry name" value="GGDEF_dom"/>
</dbReference>
<dbReference type="OrthoDB" id="9812358at2"/>
<evidence type="ECO:0000313" key="5">
    <source>
        <dbReference type="Proteomes" id="UP000320359"/>
    </source>
</evidence>
<comment type="caution">
    <text evidence="4">The sequence shown here is derived from an EMBL/GenBank/DDBJ whole genome shotgun (WGS) entry which is preliminary data.</text>
</comment>
<keyword evidence="5" id="KW-1185">Reference proteome</keyword>
<dbReference type="Pfam" id="PF00990">
    <property type="entry name" value="GGDEF"/>
    <property type="match status" value="1"/>
</dbReference>
<dbReference type="InterPro" id="IPR029787">
    <property type="entry name" value="Nucleotide_cyclase"/>
</dbReference>
<reference evidence="4 5" key="1">
    <citation type="submission" date="2019-07" db="EMBL/GenBank/DDBJ databases">
        <authorList>
            <person name="Yang M."/>
            <person name="Zhao D."/>
            <person name="Xiang H."/>
        </authorList>
    </citation>
    <scope>NUCLEOTIDE SEQUENCE [LARGE SCALE GENOMIC DNA]</scope>
    <source>
        <strain evidence="4 5">IM1326</strain>
    </source>
</reference>
<dbReference type="PROSITE" id="PS50887">
    <property type="entry name" value="GGDEF"/>
    <property type="match status" value="1"/>
</dbReference>
<dbReference type="GO" id="GO:0005886">
    <property type="term" value="C:plasma membrane"/>
    <property type="evidence" value="ECO:0007669"/>
    <property type="project" value="TreeGrafter"/>
</dbReference>
<feature type="domain" description="GGDEF" evidence="3">
    <location>
        <begin position="199"/>
        <end position="320"/>
    </location>
</feature>
<dbReference type="GO" id="GO:1902201">
    <property type="term" value="P:negative regulation of bacterial-type flagellum-dependent cell motility"/>
    <property type="evidence" value="ECO:0007669"/>
    <property type="project" value="TreeGrafter"/>
</dbReference>
<dbReference type="PANTHER" id="PTHR45138:SF9">
    <property type="entry name" value="DIGUANYLATE CYCLASE DGCM-RELATED"/>
    <property type="match status" value="1"/>
</dbReference>
<gene>
    <name evidence="4" type="ORF">FM042_01190</name>
</gene>
<dbReference type="RefSeq" id="WP_143233930.1">
    <property type="nucleotide sequence ID" value="NZ_VJWL01000001.1"/>
</dbReference>
<dbReference type="InterPro" id="IPR029016">
    <property type="entry name" value="GAF-like_dom_sf"/>
</dbReference>
<dbReference type="InterPro" id="IPR050469">
    <property type="entry name" value="Diguanylate_Cyclase"/>
</dbReference>
<dbReference type="NCBIfam" id="TIGR00254">
    <property type="entry name" value="GGDEF"/>
    <property type="match status" value="1"/>
</dbReference>
<sequence length="320" mass="35499">MELHESIKQGQGFSVAARDVLTFLQTRFDFALWMVTRVEGDNWIVLHAEDSGYGIDVGRVMCWADSYCAKMVRGEGPQIAPDAQQVPAYAEAKINQLIPIRAYLGIPLTQEDGTVFGTLCAVDAQPKHPDLAKDTDLLALMGRLLSSVLQFELALEKQQRAQERLEFQAQTDLMTGIFNRNAWDTMLEREENRCRRFGHGAGVVVVDLDRLKETNDTHGHPAGDKLLKRTAQCLQEVSRKTDIVARIGGDEFGIIAVETDAVGLEQFGQRVRRQLCNAGIAASVGVAKRESEVKGLQHAWEQADQAMFAEKRATQRCSAG</sequence>
<dbReference type="SUPFAM" id="SSF55073">
    <property type="entry name" value="Nucleotide cyclase"/>
    <property type="match status" value="1"/>
</dbReference>
<evidence type="ECO:0000259" key="3">
    <source>
        <dbReference type="PROSITE" id="PS50887"/>
    </source>
</evidence>
<dbReference type="InterPro" id="IPR003018">
    <property type="entry name" value="GAF"/>
</dbReference>
<dbReference type="GO" id="GO:0043709">
    <property type="term" value="P:cell adhesion involved in single-species biofilm formation"/>
    <property type="evidence" value="ECO:0007669"/>
    <property type="project" value="TreeGrafter"/>
</dbReference>
<organism evidence="4 5">
    <name type="scientific">Aliidiomarina halalkaliphila</name>
    <dbReference type="NCBI Taxonomy" id="2593535"/>
    <lineage>
        <taxon>Bacteria</taxon>
        <taxon>Pseudomonadati</taxon>
        <taxon>Pseudomonadota</taxon>
        <taxon>Gammaproteobacteria</taxon>
        <taxon>Alteromonadales</taxon>
        <taxon>Idiomarinaceae</taxon>
        <taxon>Aliidiomarina</taxon>
    </lineage>
</organism>
<dbReference type="GO" id="GO:0052621">
    <property type="term" value="F:diguanylate cyclase activity"/>
    <property type="evidence" value="ECO:0007669"/>
    <property type="project" value="UniProtKB-EC"/>
</dbReference>
<dbReference type="Pfam" id="PF01590">
    <property type="entry name" value="GAF"/>
    <property type="match status" value="1"/>
</dbReference>
<dbReference type="EMBL" id="VJWL01000001">
    <property type="protein sequence ID" value="TRW49508.1"/>
    <property type="molecule type" value="Genomic_DNA"/>
</dbReference>
<dbReference type="Gene3D" id="3.30.70.270">
    <property type="match status" value="1"/>
</dbReference>
<dbReference type="CDD" id="cd01949">
    <property type="entry name" value="GGDEF"/>
    <property type="match status" value="1"/>
</dbReference>
<dbReference type="InterPro" id="IPR043128">
    <property type="entry name" value="Rev_trsase/Diguanyl_cyclase"/>
</dbReference>
<dbReference type="Gene3D" id="3.30.450.40">
    <property type="match status" value="1"/>
</dbReference>
<evidence type="ECO:0000313" key="4">
    <source>
        <dbReference type="EMBL" id="TRW49508.1"/>
    </source>
</evidence>
<dbReference type="SUPFAM" id="SSF55781">
    <property type="entry name" value="GAF domain-like"/>
    <property type="match status" value="1"/>
</dbReference>
<proteinExistence type="predicted"/>
<accession>A0A552X382</accession>
<name>A0A552X382_9GAMM</name>
<dbReference type="SMART" id="SM00267">
    <property type="entry name" value="GGDEF"/>
    <property type="match status" value="1"/>
</dbReference>